<protein>
    <submittedName>
        <fullName evidence="1">Uncharacterized protein</fullName>
    </submittedName>
</protein>
<keyword evidence="2" id="KW-1185">Reference proteome</keyword>
<reference evidence="1 2" key="1">
    <citation type="submission" date="2014-01" db="EMBL/GenBank/DDBJ databases">
        <title>Sulfitobacter donghicola JCM 14565 Genome Sequencing.</title>
        <authorList>
            <person name="Lai Q."/>
            <person name="Hong Z."/>
        </authorList>
    </citation>
    <scope>NUCLEOTIDE SEQUENCE [LARGE SCALE GENOMIC DNA]</scope>
    <source>
        <strain evidence="1 2">JCM 14565</strain>
    </source>
</reference>
<accession>A0A073J0A7</accession>
<evidence type="ECO:0000313" key="1">
    <source>
        <dbReference type="EMBL" id="KEJ91082.1"/>
    </source>
</evidence>
<dbReference type="EMBL" id="JAMC01000001">
    <property type="protein sequence ID" value="KEJ91082.1"/>
    <property type="molecule type" value="Genomic_DNA"/>
</dbReference>
<dbReference type="AlphaFoldDB" id="A0A073J0A7"/>
<sequence length="46" mass="5430">MRMANDPDGKTPEVAITKTTRRWFNWSLVFDLILVIPREIIGWVSR</sequence>
<dbReference type="Proteomes" id="UP000027734">
    <property type="component" value="Unassembled WGS sequence"/>
</dbReference>
<comment type="caution">
    <text evidence="1">The sequence shown here is derived from an EMBL/GenBank/DDBJ whole genome shotgun (WGS) entry which is preliminary data.</text>
</comment>
<organism evidence="1 2">
    <name type="scientific">Sulfitobacter donghicola DSW-25 = KCTC 12864 = JCM 14565</name>
    <dbReference type="NCBI Taxonomy" id="1300350"/>
    <lineage>
        <taxon>Bacteria</taxon>
        <taxon>Pseudomonadati</taxon>
        <taxon>Pseudomonadota</taxon>
        <taxon>Alphaproteobacteria</taxon>
        <taxon>Rhodobacterales</taxon>
        <taxon>Roseobacteraceae</taxon>
        <taxon>Sulfitobacter</taxon>
    </lineage>
</organism>
<name>A0A073J0A7_9RHOB</name>
<gene>
    <name evidence="1" type="ORF">DSW25_02635</name>
</gene>
<proteinExistence type="predicted"/>
<evidence type="ECO:0000313" key="2">
    <source>
        <dbReference type="Proteomes" id="UP000027734"/>
    </source>
</evidence>